<comment type="caution">
    <text evidence="2">The sequence shown here is derived from an EMBL/GenBank/DDBJ whole genome shotgun (WGS) entry which is preliminary data.</text>
</comment>
<dbReference type="Proteomes" id="UP001142592">
    <property type="component" value="Unassembled WGS sequence"/>
</dbReference>
<evidence type="ECO:0000256" key="1">
    <source>
        <dbReference type="SAM" id="SignalP"/>
    </source>
</evidence>
<sequence>MKNYQCILTLLCLFTFLTISNAYPQDKKISLSGQVKDARNKLTLPYANIIIKKASDAKFSDGTISDEQGRFVMKDVNPGNYQLQISLVGYLPFQKDITIGTLSPFIDLGIVELIEAAQTLQTVNIEGSNKDGLSTKLDKKTFDLSKNTSQLGGSVLQAMQNLPGISIQDGKVQLRGNNKIAVLIDGKQNAIT</sequence>
<keyword evidence="3" id="KW-1185">Reference proteome</keyword>
<dbReference type="RefSeq" id="WP_238533585.1">
    <property type="nucleotide sequence ID" value="NZ_JAPJUH010000001.1"/>
</dbReference>
<feature type="signal peptide" evidence="1">
    <location>
        <begin position="1"/>
        <end position="22"/>
    </location>
</feature>
<protein>
    <submittedName>
        <fullName evidence="2">Carboxypeptidase-like regulatory domain-containing protein</fullName>
    </submittedName>
</protein>
<evidence type="ECO:0000313" key="3">
    <source>
        <dbReference type="Proteomes" id="UP001142592"/>
    </source>
</evidence>
<dbReference type="InterPro" id="IPR008969">
    <property type="entry name" value="CarboxyPept-like_regulatory"/>
</dbReference>
<dbReference type="Gene3D" id="2.60.40.1120">
    <property type="entry name" value="Carboxypeptidase-like, regulatory domain"/>
    <property type="match status" value="1"/>
</dbReference>
<gene>
    <name evidence="2" type="ORF">OQZ29_01130</name>
</gene>
<keyword evidence="2" id="KW-0645">Protease</keyword>
<organism evidence="2 3">
    <name type="scientific">Pedobacter agri</name>
    <dbReference type="NCBI Taxonomy" id="454586"/>
    <lineage>
        <taxon>Bacteria</taxon>
        <taxon>Pseudomonadati</taxon>
        <taxon>Bacteroidota</taxon>
        <taxon>Sphingobacteriia</taxon>
        <taxon>Sphingobacteriales</taxon>
        <taxon>Sphingobacteriaceae</taxon>
        <taxon>Pedobacter</taxon>
    </lineage>
</organism>
<evidence type="ECO:0000313" key="2">
    <source>
        <dbReference type="EMBL" id="MCX3263330.1"/>
    </source>
</evidence>
<feature type="chain" id="PRO_5040833585" evidence="1">
    <location>
        <begin position="23"/>
        <end position="192"/>
    </location>
</feature>
<dbReference type="AlphaFoldDB" id="A0A9X3D9Y1"/>
<dbReference type="EMBL" id="JAPJUH010000001">
    <property type="protein sequence ID" value="MCX3263330.1"/>
    <property type="molecule type" value="Genomic_DNA"/>
</dbReference>
<dbReference type="GO" id="GO:0004180">
    <property type="term" value="F:carboxypeptidase activity"/>
    <property type="evidence" value="ECO:0007669"/>
    <property type="project" value="UniProtKB-KW"/>
</dbReference>
<proteinExistence type="predicted"/>
<dbReference type="Pfam" id="PF13715">
    <property type="entry name" value="CarbopepD_reg_2"/>
    <property type="match status" value="1"/>
</dbReference>
<dbReference type="SUPFAM" id="SSF49464">
    <property type="entry name" value="Carboxypeptidase regulatory domain-like"/>
    <property type="match status" value="1"/>
</dbReference>
<keyword evidence="1" id="KW-0732">Signal</keyword>
<reference evidence="2" key="1">
    <citation type="submission" date="2022-11" db="EMBL/GenBank/DDBJ databases">
        <authorList>
            <person name="Graham C."/>
            <person name="Newman J.D."/>
        </authorList>
    </citation>
    <scope>NUCLEOTIDE SEQUENCE</scope>
    <source>
        <strain evidence="2">DSM 19486</strain>
    </source>
</reference>
<accession>A0A9X3D9Y1</accession>
<name>A0A9X3D9Y1_9SPHI</name>
<keyword evidence="2" id="KW-0378">Hydrolase</keyword>
<keyword evidence="2" id="KW-0121">Carboxypeptidase</keyword>